<feature type="compositionally biased region" description="Basic and acidic residues" evidence="1">
    <location>
        <begin position="57"/>
        <end position="68"/>
    </location>
</feature>
<protein>
    <submittedName>
        <fullName evidence="3">Uncharacterized protein</fullName>
    </submittedName>
</protein>
<evidence type="ECO:0000313" key="4">
    <source>
        <dbReference type="Proteomes" id="UP000654345"/>
    </source>
</evidence>
<keyword evidence="2" id="KW-0472">Membrane</keyword>
<dbReference type="EMBL" id="BNJG01000003">
    <property type="protein sequence ID" value="GHO59980.1"/>
    <property type="molecule type" value="Genomic_DNA"/>
</dbReference>
<comment type="caution">
    <text evidence="3">The sequence shown here is derived from an EMBL/GenBank/DDBJ whole genome shotgun (WGS) entry which is preliminary data.</text>
</comment>
<feature type="transmembrane region" description="Helical" evidence="2">
    <location>
        <begin position="74"/>
        <end position="95"/>
    </location>
</feature>
<keyword evidence="4" id="KW-1185">Reference proteome</keyword>
<keyword evidence="2" id="KW-1133">Transmembrane helix</keyword>
<gene>
    <name evidence="3" type="ORF">KSB_84550</name>
</gene>
<keyword evidence="2" id="KW-0812">Transmembrane</keyword>
<organism evidence="3 4">
    <name type="scientific">Ktedonobacter robiniae</name>
    <dbReference type="NCBI Taxonomy" id="2778365"/>
    <lineage>
        <taxon>Bacteria</taxon>
        <taxon>Bacillati</taxon>
        <taxon>Chloroflexota</taxon>
        <taxon>Ktedonobacteria</taxon>
        <taxon>Ktedonobacterales</taxon>
        <taxon>Ktedonobacteraceae</taxon>
        <taxon>Ktedonobacter</taxon>
    </lineage>
</organism>
<sequence>MPATIGGEEPRLAPRSLVVRRRPRPSPAKAPAVQTARASQFAKARVRRPTTSEEVPEFVREAAPEPKTSRGGSWLLPLGLGMLCALLLALVGSVAMNGSSTLIDNVRYGYPRTTQVDHIVGHELDPHVPTHFTALNLKGQVLIVEVPGGDGAQARLLQGPHLVGTGADLAPITLTFSGDVHHPDLVVTVNGLEVMFHNTGTSYAPMR</sequence>
<dbReference type="Proteomes" id="UP000654345">
    <property type="component" value="Unassembled WGS sequence"/>
</dbReference>
<name>A0ABQ3V697_9CHLR</name>
<dbReference type="RefSeq" id="WP_201376105.1">
    <property type="nucleotide sequence ID" value="NZ_BNJG01000003.1"/>
</dbReference>
<proteinExistence type="predicted"/>
<accession>A0ABQ3V697</accession>
<evidence type="ECO:0000313" key="3">
    <source>
        <dbReference type="EMBL" id="GHO59980.1"/>
    </source>
</evidence>
<reference evidence="3 4" key="1">
    <citation type="journal article" date="2021" name="Int. J. Syst. Evol. Microbiol.">
        <title>Reticulibacter mediterranei gen. nov., sp. nov., within the new family Reticulibacteraceae fam. nov., and Ktedonospora formicarum gen. nov., sp. nov., Ktedonobacter robiniae sp. nov., Dictyobacter formicarum sp. nov. and Dictyobacter arantiisoli sp. nov., belonging to the class Ktedonobacteria.</title>
        <authorList>
            <person name="Yabe S."/>
            <person name="Zheng Y."/>
            <person name="Wang C.M."/>
            <person name="Sakai Y."/>
            <person name="Abe K."/>
            <person name="Yokota A."/>
            <person name="Donadio S."/>
            <person name="Cavaletti L."/>
            <person name="Monciardini P."/>
        </authorList>
    </citation>
    <scope>NUCLEOTIDE SEQUENCE [LARGE SCALE GENOMIC DNA]</scope>
    <source>
        <strain evidence="3 4">SOSP1-30</strain>
    </source>
</reference>
<feature type="region of interest" description="Disordered" evidence="1">
    <location>
        <begin position="1"/>
        <end position="68"/>
    </location>
</feature>
<evidence type="ECO:0000256" key="2">
    <source>
        <dbReference type="SAM" id="Phobius"/>
    </source>
</evidence>
<evidence type="ECO:0000256" key="1">
    <source>
        <dbReference type="SAM" id="MobiDB-lite"/>
    </source>
</evidence>